<comment type="caution">
    <text evidence="2">The sequence shown here is derived from an EMBL/GenBank/DDBJ whole genome shotgun (WGS) entry which is preliminary data.</text>
</comment>
<keyword evidence="1" id="KW-0732">Signal</keyword>
<feature type="signal peptide" evidence="1">
    <location>
        <begin position="1"/>
        <end position="20"/>
    </location>
</feature>
<evidence type="ECO:0000313" key="2">
    <source>
        <dbReference type="EMBL" id="TWB45836.1"/>
    </source>
</evidence>
<accession>A0A560HHB4</accession>
<feature type="chain" id="PRO_5022125579" evidence="1">
    <location>
        <begin position="21"/>
        <end position="433"/>
    </location>
</feature>
<evidence type="ECO:0000256" key="1">
    <source>
        <dbReference type="SAM" id="SignalP"/>
    </source>
</evidence>
<name>A0A560HHB4_9PROT</name>
<sequence>MRNISIASLLSACLALPAVAAEPTKTLVLGLPADCLGDGVTPVVQLKTALMNAVPGTEVIILDARRDERVADYVVEAPPQGYTPAWTMKRLETALRPVAAHLYQQCRQKGATEDPVGPNDLQLPRFLDDVGRTVFAGRGGAKAIAVIGSARYRGEGDHSFDFGPEPGWPSLGHLAQPPSITPFGTRGREHNLSDVAVDFCTTDQWATERYQAYVQQFESLWIGAMGGTLATFSANIPQCLERWVSATTSGAPVFRDSGKDQAVVMYHLPPASGLGNDPTAFLHTPNTASEPPPTSVGQARVGVTWDCACDIDLYTFIRGVDHDYVYFGHPVGPTSVHLHDYRDATSTDMDTAWEVIQINDPVDLSNLRILINLYSGGGPEVSGRIRLEFQGRVYETTWHLTGKTGNRGLRNGLTPVGTDVWTEIDTLKLAKLK</sequence>
<evidence type="ECO:0000313" key="3">
    <source>
        <dbReference type="Proteomes" id="UP000315751"/>
    </source>
</evidence>
<dbReference type="EMBL" id="VITR01000001">
    <property type="protein sequence ID" value="TWB45836.1"/>
    <property type="molecule type" value="Genomic_DNA"/>
</dbReference>
<gene>
    <name evidence="2" type="ORF">FBZ90_101171</name>
</gene>
<dbReference type="RefSeq" id="WP_145729088.1">
    <property type="nucleotide sequence ID" value="NZ_VITR01000001.1"/>
</dbReference>
<keyword evidence="3" id="KW-1185">Reference proteome</keyword>
<reference evidence="2 3" key="1">
    <citation type="submission" date="2019-06" db="EMBL/GenBank/DDBJ databases">
        <title>Genomic Encyclopedia of Type Strains, Phase IV (KMG-V): Genome sequencing to study the core and pangenomes of soil and plant-associated prokaryotes.</title>
        <authorList>
            <person name="Whitman W."/>
        </authorList>
    </citation>
    <scope>NUCLEOTIDE SEQUENCE [LARGE SCALE GENOMIC DNA]</scope>
    <source>
        <strain evidence="2 3">BR 11622</strain>
    </source>
</reference>
<dbReference type="Proteomes" id="UP000315751">
    <property type="component" value="Unassembled WGS sequence"/>
</dbReference>
<protein>
    <submittedName>
        <fullName evidence="2">Uncharacterized protein</fullName>
    </submittedName>
</protein>
<proteinExistence type="predicted"/>
<organism evidence="2 3">
    <name type="scientific">Nitrospirillum amazonense</name>
    <dbReference type="NCBI Taxonomy" id="28077"/>
    <lineage>
        <taxon>Bacteria</taxon>
        <taxon>Pseudomonadati</taxon>
        <taxon>Pseudomonadota</taxon>
        <taxon>Alphaproteobacteria</taxon>
        <taxon>Rhodospirillales</taxon>
        <taxon>Azospirillaceae</taxon>
        <taxon>Nitrospirillum</taxon>
    </lineage>
</organism>
<dbReference type="OrthoDB" id="8478632at2"/>
<dbReference type="AlphaFoldDB" id="A0A560HHB4"/>